<dbReference type="PANTHER" id="PTHR21087">
    <property type="entry name" value="SHIKIMATE KINASE"/>
    <property type="match status" value="1"/>
</dbReference>
<keyword evidence="13" id="KW-1185">Reference proteome</keyword>
<feature type="binding site" evidence="11">
    <location>
        <position position="83"/>
    </location>
    <ligand>
        <name>substrate</name>
    </ligand>
</feature>
<dbReference type="GO" id="GO:0005829">
    <property type="term" value="C:cytosol"/>
    <property type="evidence" value="ECO:0007669"/>
    <property type="project" value="TreeGrafter"/>
</dbReference>
<dbReference type="UniPathway" id="UPA00053">
    <property type="reaction ID" value="UER00088"/>
</dbReference>
<dbReference type="EC" id="2.7.1.71" evidence="3 11"/>
<feature type="binding site" evidence="11">
    <location>
        <position position="37"/>
    </location>
    <ligand>
        <name>substrate</name>
    </ligand>
</feature>
<dbReference type="AlphaFoldDB" id="A0A5E4PJQ0"/>
<keyword evidence="11" id="KW-0479">Metal-binding</keyword>
<feature type="binding site" evidence="11">
    <location>
        <position position="121"/>
    </location>
    <ligand>
        <name>ATP</name>
        <dbReference type="ChEBI" id="CHEBI:30616"/>
    </ligand>
</feature>
<comment type="cofactor">
    <cofactor evidence="11">
        <name>Mg(2+)</name>
        <dbReference type="ChEBI" id="CHEBI:18420"/>
    </cofactor>
    <text evidence="11">Binds 1 Mg(2+) ion per subunit.</text>
</comment>
<evidence type="ECO:0000256" key="11">
    <source>
        <dbReference type="HAMAP-Rule" id="MF_00109"/>
    </source>
</evidence>
<organism evidence="12 13">
    <name type="scientific">Aquicella siphonis</name>
    <dbReference type="NCBI Taxonomy" id="254247"/>
    <lineage>
        <taxon>Bacteria</taxon>
        <taxon>Pseudomonadati</taxon>
        <taxon>Pseudomonadota</taxon>
        <taxon>Gammaproteobacteria</taxon>
        <taxon>Legionellales</taxon>
        <taxon>Coxiellaceae</taxon>
        <taxon>Aquicella</taxon>
    </lineage>
</organism>
<dbReference type="OrthoDB" id="9800332at2"/>
<dbReference type="PRINTS" id="PR01100">
    <property type="entry name" value="SHIKIMTKNASE"/>
</dbReference>
<evidence type="ECO:0000256" key="3">
    <source>
        <dbReference type="ARBA" id="ARBA00012154"/>
    </source>
</evidence>
<dbReference type="InterPro" id="IPR027417">
    <property type="entry name" value="P-loop_NTPase"/>
</dbReference>
<comment type="subunit">
    <text evidence="11">Monomer.</text>
</comment>
<evidence type="ECO:0000256" key="10">
    <source>
        <dbReference type="ARBA" id="ARBA00048567"/>
    </source>
</evidence>
<evidence type="ECO:0000313" key="13">
    <source>
        <dbReference type="Proteomes" id="UP000324194"/>
    </source>
</evidence>
<evidence type="ECO:0000256" key="7">
    <source>
        <dbReference type="ARBA" id="ARBA00022777"/>
    </source>
</evidence>
<feature type="binding site" evidence="11">
    <location>
        <begin position="15"/>
        <end position="20"/>
    </location>
    <ligand>
        <name>ATP</name>
        <dbReference type="ChEBI" id="CHEBI:30616"/>
    </ligand>
</feature>
<keyword evidence="7 11" id="KW-0418">Kinase</keyword>
<protein>
    <recommendedName>
        <fullName evidence="3 11">Shikimate kinase</fullName>
        <shortName evidence="11">SK</shortName>
        <ecNumber evidence="3 11">2.7.1.71</ecNumber>
    </recommendedName>
</protein>
<dbReference type="GO" id="GO:0005524">
    <property type="term" value="F:ATP binding"/>
    <property type="evidence" value="ECO:0007669"/>
    <property type="project" value="UniProtKB-UniRule"/>
</dbReference>
<feature type="binding site" evidence="11">
    <location>
        <position position="61"/>
    </location>
    <ligand>
        <name>substrate</name>
    </ligand>
</feature>
<dbReference type="GO" id="GO:0008652">
    <property type="term" value="P:amino acid biosynthetic process"/>
    <property type="evidence" value="ECO:0007669"/>
    <property type="project" value="UniProtKB-KW"/>
</dbReference>
<dbReference type="PROSITE" id="PS01128">
    <property type="entry name" value="SHIKIMATE_KINASE"/>
    <property type="match status" value="1"/>
</dbReference>
<reference evidence="12 13" key="1">
    <citation type="submission" date="2019-08" db="EMBL/GenBank/DDBJ databases">
        <authorList>
            <person name="Guy L."/>
        </authorList>
    </citation>
    <scope>NUCLEOTIDE SEQUENCE [LARGE SCALE GENOMIC DNA]</scope>
    <source>
        <strain evidence="12 13">SGT-108</strain>
    </source>
</reference>
<keyword evidence="5 11" id="KW-0808">Transferase</keyword>
<dbReference type="GO" id="GO:0000287">
    <property type="term" value="F:magnesium ion binding"/>
    <property type="evidence" value="ECO:0007669"/>
    <property type="project" value="UniProtKB-UniRule"/>
</dbReference>
<sequence length="173" mass="19729">MKNGQTNIFLIGPMGAGKTSVGRYLAKHLNKDFYDSDQEIEKSTGVSLTWIYDLEGLSGFRQREMKAIDELSSLSNIVLSTGGGCVETPEVREFLRRRGTVIYMEVSLQTQLNRLKKDKKRPLLQGDNPQEVLIRLWEEREPYYENIADFTVITDNRSVHDVCEEILAWLGGV</sequence>
<dbReference type="GO" id="GO:0009423">
    <property type="term" value="P:chorismate biosynthetic process"/>
    <property type="evidence" value="ECO:0007669"/>
    <property type="project" value="UniProtKB-UniRule"/>
</dbReference>
<evidence type="ECO:0000256" key="5">
    <source>
        <dbReference type="ARBA" id="ARBA00022679"/>
    </source>
</evidence>
<comment type="function">
    <text evidence="11">Catalyzes the specific phosphorylation of the 3-hydroxyl group of shikimic acid using ATP as a cosubstrate.</text>
</comment>
<name>A0A5E4PJQ0_9COXI</name>
<keyword evidence="11" id="KW-0460">Magnesium</keyword>
<dbReference type="GO" id="GO:0009073">
    <property type="term" value="P:aromatic amino acid family biosynthetic process"/>
    <property type="evidence" value="ECO:0007669"/>
    <property type="project" value="UniProtKB-KW"/>
</dbReference>
<evidence type="ECO:0000256" key="4">
    <source>
        <dbReference type="ARBA" id="ARBA00022605"/>
    </source>
</evidence>
<comment type="pathway">
    <text evidence="1 11">Metabolic intermediate biosynthesis; chorismate biosynthesis; chorismate from D-erythrose 4-phosphate and phosphoenolpyruvate: step 5/7.</text>
</comment>
<comment type="subcellular location">
    <subcellularLocation>
        <location evidence="11">Cytoplasm</location>
    </subcellularLocation>
</comment>
<evidence type="ECO:0000256" key="9">
    <source>
        <dbReference type="ARBA" id="ARBA00023141"/>
    </source>
</evidence>
<dbReference type="Proteomes" id="UP000324194">
    <property type="component" value="Chromosome 1"/>
</dbReference>
<dbReference type="PANTHER" id="PTHR21087:SF16">
    <property type="entry name" value="SHIKIMATE KINASE 1, CHLOROPLASTIC"/>
    <property type="match status" value="1"/>
</dbReference>
<evidence type="ECO:0000256" key="6">
    <source>
        <dbReference type="ARBA" id="ARBA00022741"/>
    </source>
</evidence>
<comment type="similarity">
    <text evidence="2 11">Belongs to the shikimate kinase family.</text>
</comment>
<dbReference type="InterPro" id="IPR023000">
    <property type="entry name" value="Shikimate_kinase_CS"/>
</dbReference>
<gene>
    <name evidence="12" type="primary">aroK_2</name>
    <name evidence="11" type="synonym">aroK</name>
    <name evidence="12" type="ORF">AQUSIP_19810</name>
</gene>
<dbReference type="NCBIfam" id="NF003456">
    <property type="entry name" value="PRK05057.1"/>
    <property type="match status" value="1"/>
</dbReference>
<dbReference type="EMBL" id="LR699119">
    <property type="protein sequence ID" value="VVC76657.1"/>
    <property type="molecule type" value="Genomic_DNA"/>
</dbReference>
<dbReference type="GO" id="GO:0004765">
    <property type="term" value="F:shikimate kinase activity"/>
    <property type="evidence" value="ECO:0007669"/>
    <property type="project" value="UniProtKB-UniRule"/>
</dbReference>
<proteinExistence type="inferred from homology"/>
<evidence type="ECO:0000313" key="12">
    <source>
        <dbReference type="EMBL" id="VVC76657.1"/>
    </source>
</evidence>
<dbReference type="Pfam" id="PF01202">
    <property type="entry name" value="SKI"/>
    <property type="match status" value="1"/>
</dbReference>
<keyword evidence="8 11" id="KW-0067">ATP-binding</keyword>
<evidence type="ECO:0000256" key="2">
    <source>
        <dbReference type="ARBA" id="ARBA00006997"/>
    </source>
</evidence>
<accession>A0A5E4PJQ0</accession>
<keyword evidence="9 11" id="KW-0057">Aromatic amino acid biosynthesis</keyword>
<evidence type="ECO:0000256" key="1">
    <source>
        <dbReference type="ARBA" id="ARBA00004842"/>
    </source>
</evidence>
<dbReference type="SUPFAM" id="SSF52540">
    <property type="entry name" value="P-loop containing nucleoside triphosphate hydrolases"/>
    <property type="match status" value="1"/>
</dbReference>
<dbReference type="CDD" id="cd00464">
    <property type="entry name" value="SK"/>
    <property type="match status" value="1"/>
</dbReference>
<dbReference type="Gene3D" id="3.40.50.300">
    <property type="entry name" value="P-loop containing nucleotide triphosphate hydrolases"/>
    <property type="match status" value="1"/>
</dbReference>
<feature type="binding site" evidence="11">
    <location>
        <position position="157"/>
    </location>
    <ligand>
        <name>ATP</name>
        <dbReference type="ChEBI" id="CHEBI:30616"/>
    </ligand>
</feature>
<dbReference type="HAMAP" id="MF_00109">
    <property type="entry name" value="Shikimate_kinase"/>
    <property type="match status" value="1"/>
</dbReference>
<keyword evidence="4 11" id="KW-0028">Amino-acid biosynthesis</keyword>
<comment type="catalytic activity">
    <reaction evidence="10 11">
        <text>shikimate + ATP = 3-phosphoshikimate + ADP + H(+)</text>
        <dbReference type="Rhea" id="RHEA:13121"/>
        <dbReference type="ChEBI" id="CHEBI:15378"/>
        <dbReference type="ChEBI" id="CHEBI:30616"/>
        <dbReference type="ChEBI" id="CHEBI:36208"/>
        <dbReference type="ChEBI" id="CHEBI:145989"/>
        <dbReference type="ChEBI" id="CHEBI:456216"/>
        <dbReference type="EC" id="2.7.1.71"/>
    </reaction>
</comment>
<keyword evidence="6 11" id="KW-0547">Nucleotide-binding</keyword>
<feature type="binding site" evidence="11">
    <location>
        <position position="19"/>
    </location>
    <ligand>
        <name>Mg(2+)</name>
        <dbReference type="ChEBI" id="CHEBI:18420"/>
    </ligand>
</feature>
<dbReference type="KEGG" id="asip:AQUSIP_19810"/>
<keyword evidence="11" id="KW-0963">Cytoplasm</keyword>
<dbReference type="InterPro" id="IPR000623">
    <property type="entry name" value="Shikimate_kinase/TSH1"/>
</dbReference>
<feature type="binding site" evidence="11">
    <location>
        <position position="140"/>
    </location>
    <ligand>
        <name>substrate</name>
    </ligand>
</feature>
<evidence type="ECO:0000256" key="8">
    <source>
        <dbReference type="ARBA" id="ARBA00022840"/>
    </source>
</evidence>
<dbReference type="RefSeq" id="WP_148339963.1">
    <property type="nucleotide sequence ID" value="NZ_LR699119.1"/>
</dbReference>
<dbReference type="InterPro" id="IPR031322">
    <property type="entry name" value="Shikimate/glucono_kinase"/>
</dbReference>